<feature type="compositionally biased region" description="Polar residues" evidence="10">
    <location>
        <begin position="243"/>
        <end position="255"/>
    </location>
</feature>
<dbReference type="VEuPathDB" id="CryptoDB:Cvel_13243"/>
<dbReference type="Pfam" id="PF00153">
    <property type="entry name" value="Mito_carr"/>
    <property type="match status" value="3"/>
</dbReference>
<evidence type="ECO:0000256" key="7">
    <source>
        <dbReference type="ARBA" id="ARBA00023128"/>
    </source>
</evidence>
<evidence type="ECO:0000256" key="5">
    <source>
        <dbReference type="ARBA" id="ARBA00022792"/>
    </source>
</evidence>
<feature type="repeat" description="Solcar" evidence="9">
    <location>
        <begin position="540"/>
        <end position="628"/>
    </location>
</feature>
<keyword evidence="7" id="KW-0496">Mitochondrion</keyword>
<dbReference type="EMBL" id="CDMZ01005839">
    <property type="protein sequence ID" value="CEM55023.1"/>
    <property type="molecule type" value="Genomic_DNA"/>
</dbReference>
<feature type="repeat" description="Solcar" evidence="9">
    <location>
        <begin position="339"/>
        <end position="422"/>
    </location>
</feature>
<feature type="compositionally biased region" description="Low complexity" evidence="10">
    <location>
        <begin position="197"/>
        <end position="207"/>
    </location>
</feature>
<dbReference type="SUPFAM" id="SSF103506">
    <property type="entry name" value="Mitochondrial carrier"/>
    <property type="match status" value="1"/>
</dbReference>
<evidence type="ECO:0000256" key="9">
    <source>
        <dbReference type="PROSITE-ProRule" id="PRU00282"/>
    </source>
</evidence>
<evidence type="ECO:0000256" key="1">
    <source>
        <dbReference type="ARBA" id="ARBA00004448"/>
    </source>
</evidence>
<protein>
    <recommendedName>
        <fullName evidence="12">Mitochondrial carrier protein</fullName>
    </recommendedName>
</protein>
<keyword evidence="8 9" id="KW-0472">Membrane</keyword>
<keyword evidence="5" id="KW-0999">Mitochondrion inner membrane</keyword>
<proteinExistence type="predicted"/>
<evidence type="ECO:0000256" key="6">
    <source>
        <dbReference type="ARBA" id="ARBA00022989"/>
    </source>
</evidence>
<dbReference type="PRINTS" id="PR00926">
    <property type="entry name" value="MITOCARRIER"/>
</dbReference>
<keyword evidence="3 9" id="KW-0812">Transmembrane</keyword>
<dbReference type="AlphaFoldDB" id="A0A0G4ICT3"/>
<dbReference type="InterPro" id="IPR049562">
    <property type="entry name" value="SLC25A33/36-like"/>
</dbReference>
<keyword evidence="2" id="KW-0813">Transport</keyword>
<feature type="region of interest" description="Disordered" evidence="10">
    <location>
        <begin position="187"/>
        <end position="224"/>
    </location>
</feature>
<feature type="repeat" description="Solcar" evidence="9">
    <location>
        <begin position="429"/>
        <end position="518"/>
    </location>
</feature>
<evidence type="ECO:0008006" key="12">
    <source>
        <dbReference type="Google" id="ProtNLM"/>
    </source>
</evidence>
<dbReference type="Gene3D" id="1.50.40.10">
    <property type="entry name" value="Mitochondrial carrier domain"/>
    <property type="match status" value="2"/>
</dbReference>
<gene>
    <name evidence="11" type="ORF">Cvel_13243</name>
</gene>
<dbReference type="InterPro" id="IPR023395">
    <property type="entry name" value="MCP_dom_sf"/>
</dbReference>
<evidence type="ECO:0000256" key="4">
    <source>
        <dbReference type="ARBA" id="ARBA00022737"/>
    </source>
</evidence>
<evidence type="ECO:0000256" key="2">
    <source>
        <dbReference type="ARBA" id="ARBA00022448"/>
    </source>
</evidence>
<organism evidence="11">
    <name type="scientific">Chromera velia CCMP2878</name>
    <dbReference type="NCBI Taxonomy" id="1169474"/>
    <lineage>
        <taxon>Eukaryota</taxon>
        <taxon>Sar</taxon>
        <taxon>Alveolata</taxon>
        <taxon>Colpodellida</taxon>
        <taxon>Chromeraceae</taxon>
        <taxon>Chromera</taxon>
    </lineage>
</organism>
<sequence>MRGFDILDDVDLQLHTSLIDILYHETGRRRSVFGEMWTTVKFVAADIEQIICLLIMLLLSQFSILFGIKGCTNLIRAGFQTLFETGPDGQKKKANELLQSPWQKARDPSANHFGKATLTLMAVLVLCLMVPSEGRHTHLAAQGMSAVHPTSHAPFPWHMAQDVTTKFQKIKSQVANRALRIDEERMHKQAEATRRIQPAQANQNANAKRTRDPAKDSTSGGGSRVIPVAASLVHTARSLFPQYSRTSSSADQPETVSPPRGKKAPRWAFRKSTKPGAFANAPAGTGASPTPHSAQPFPFRRRRDAAETAPSPRLFPAVPSLKSQLDKMRKSIPSAEQVQRQAASLVAGGLAGGIAATLTNPLDVIKTQLQSAGKGDFWSVAQRILQSPEGARGLFRGLTPTLVGIIPARATYFWGYSTGRAACMKKWGDCALTHILTAVAAGMTAYTVTNPIFMVRTRLQLMADAQAGQVVYRGWMDATRHIWETEGLGGFFKGVVASYWGVSEGCIHWLCYEQFRKKWMQLNKMLSSDGKLSAEFDDKMTPVQTFVSAGLAKMAASAATYPHEVIRTRLREQAVNGVFKYKTFGQSARLILAEEGLGGLYAGLGPHLARVVPSTAILIASYELINCAINTLMDERREQMALRRADREREAERERAAAVKASEMSPVTVLSKIGSASSQKKNNDLGRASRALAALVRSQRWGAGAWGRTAASAAAA</sequence>
<evidence type="ECO:0000313" key="11">
    <source>
        <dbReference type="EMBL" id="CEM55023.1"/>
    </source>
</evidence>
<dbReference type="InterPro" id="IPR018108">
    <property type="entry name" value="MCP_transmembrane"/>
</dbReference>
<comment type="subcellular location">
    <subcellularLocation>
        <location evidence="1">Mitochondrion inner membrane</location>
        <topology evidence="1">Multi-pass membrane protein</topology>
    </subcellularLocation>
</comment>
<dbReference type="InterPro" id="IPR002067">
    <property type="entry name" value="MCP"/>
</dbReference>
<dbReference type="PANTHER" id="PTHR45829:SF4">
    <property type="entry name" value="MITOCHONDRIAL CARRIER PROTEIN RIM2"/>
    <property type="match status" value="1"/>
</dbReference>
<reference evidence="11" key="1">
    <citation type="submission" date="2014-11" db="EMBL/GenBank/DDBJ databases">
        <authorList>
            <person name="Otto D Thomas"/>
            <person name="Naeem Raeece"/>
        </authorList>
    </citation>
    <scope>NUCLEOTIDE SEQUENCE</scope>
</reference>
<dbReference type="GO" id="GO:0005743">
    <property type="term" value="C:mitochondrial inner membrane"/>
    <property type="evidence" value="ECO:0007669"/>
    <property type="project" value="UniProtKB-SubCell"/>
</dbReference>
<feature type="region of interest" description="Disordered" evidence="10">
    <location>
        <begin position="243"/>
        <end position="297"/>
    </location>
</feature>
<evidence type="ECO:0000256" key="8">
    <source>
        <dbReference type="ARBA" id="ARBA00023136"/>
    </source>
</evidence>
<dbReference type="GO" id="GO:1990519">
    <property type="term" value="P:pyrimidine nucleotide import into mitochondrion"/>
    <property type="evidence" value="ECO:0007669"/>
    <property type="project" value="TreeGrafter"/>
</dbReference>
<dbReference type="GO" id="GO:0015218">
    <property type="term" value="F:pyrimidine nucleotide transmembrane transporter activity"/>
    <property type="evidence" value="ECO:0007669"/>
    <property type="project" value="InterPro"/>
</dbReference>
<dbReference type="PANTHER" id="PTHR45829">
    <property type="entry name" value="MITOCHONDRIAL CARRIER PROTEIN RIM2"/>
    <property type="match status" value="1"/>
</dbReference>
<name>A0A0G4ICT3_9ALVE</name>
<keyword evidence="4" id="KW-0677">Repeat</keyword>
<accession>A0A0G4ICT3</accession>
<feature type="compositionally biased region" description="Basic residues" evidence="10">
    <location>
        <begin position="260"/>
        <end position="273"/>
    </location>
</feature>
<evidence type="ECO:0000256" key="10">
    <source>
        <dbReference type="SAM" id="MobiDB-lite"/>
    </source>
</evidence>
<dbReference type="PROSITE" id="PS50920">
    <property type="entry name" value="SOLCAR"/>
    <property type="match status" value="3"/>
</dbReference>
<keyword evidence="6" id="KW-1133">Transmembrane helix</keyword>
<evidence type="ECO:0000256" key="3">
    <source>
        <dbReference type="ARBA" id="ARBA00022692"/>
    </source>
</evidence>